<reference evidence="4" key="1">
    <citation type="submission" date="2019-04" db="EMBL/GenBank/DDBJ databases">
        <title>Sequencing of skin fungus with MAO and IRED activity.</title>
        <authorList>
            <person name="Marsaioli A.J."/>
            <person name="Bonatto J.M.C."/>
            <person name="Reis Junior O."/>
        </authorList>
    </citation>
    <scope>NUCLEOTIDE SEQUENCE</scope>
    <source>
        <strain evidence="4">30M1</strain>
    </source>
</reference>
<organism evidence="4 5">
    <name type="scientific">Curvularia kusanoi</name>
    <name type="common">Cochliobolus kusanoi</name>
    <dbReference type="NCBI Taxonomy" id="90978"/>
    <lineage>
        <taxon>Eukaryota</taxon>
        <taxon>Fungi</taxon>
        <taxon>Dikarya</taxon>
        <taxon>Ascomycota</taxon>
        <taxon>Pezizomycotina</taxon>
        <taxon>Dothideomycetes</taxon>
        <taxon>Pleosporomycetidae</taxon>
        <taxon>Pleosporales</taxon>
        <taxon>Pleosporineae</taxon>
        <taxon>Pleosporaceae</taxon>
        <taxon>Curvularia</taxon>
    </lineage>
</organism>
<dbReference type="Proteomes" id="UP000801428">
    <property type="component" value="Unassembled WGS sequence"/>
</dbReference>
<accession>A0A9P4T7V8</accession>
<comment type="pathway">
    <text evidence="1">tRNA modification; 5-methoxycarbonylmethyl-2-thiouridine-tRNA biosynthesis.</text>
</comment>
<dbReference type="AlphaFoldDB" id="A0A9P4T7V8"/>
<feature type="region of interest" description="Disordered" evidence="3">
    <location>
        <begin position="108"/>
        <end position="189"/>
    </location>
</feature>
<dbReference type="InterPro" id="IPR018627">
    <property type="entry name" value="ELP6"/>
</dbReference>
<protein>
    <recommendedName>
        <fullName evidence="6">Elongator complex protein 6</fullName>
    </recommendedName>
</protein>
<evidence type="ECO:0000256" key="2">
    <source>
        <dbReference type="ARBA" id="ARBA00008837"/>
    </source>
</evidence>
<dbReference type="PANTHER" id="PTHR16184">
    <property type="entry name" value="ELONGATOR COMPLEX PROTEIN 6"/>
    <property type="match status" value="1"/>
</dbReference>
<evidence type="ECO:0000313" key="4">
    <source>
        <dbReference type="EMBL" id="KAF2997397.1"/>
    </source>
</evidence>
<name>A0A9P4T7V8_CURKU</name>
<dbReference type="Gene3D" id="3.40.50.300">
    <property type="entry name" value="P-loop containing nucleotide triphosphate hydrolases"/>
    <property type="match status" value="1"/>
</dbReference>
<proteinExistence type="inferred from homology"/>
<evidence type="ECO:0000256" key="1">
    <source>
        <dbReference type="ARBA" id="ARBA00005043"/>
    </source>
</evidence>
<feature type="compositionally biased region" description="Pro residues" evidence="3">
    <location>
        <begin position="153"/>
        <end position="167"/>
    </location>
</feature>
<dbReference type="InterPro" id="IPR027417">
    <property type="entry name" value="P-loop_NTPase"/>
</dbReference>
<comment type="similarity">
    <text evidence="2">Belongs to the ELP6 family.</text>
</comment>
<evidence type="ECO:0000313" key="5">
    <source>
        <dbReference type="Proteomes" id="UP000801428"/>
    </source>
</evidence>
<evidence type="ECO:0000256" key="3">
    <source>
        <dbReference type="SAM" id="MobiDB-lite"/>
    </source>
</evidence>
<gene>
    <name evidence="4" type="ORF">E8E13_005098</name>
</gene>
<keyword evidence="5" id="KW-1185">Reference proteome</keyword>
<dbReference type="GO" id="GO:0033588">
    <property type="term" value="C:elongator holoenzyme complex"/>
    <property type="evidence" value="ECO:0007669"/>
    <property type="project" value="InterPro"/>
</dbReference>
<dbReference type="OrthoDB" id="9995306at2759"/>
<dbReference type="GO" id="GO:0002098">
    <property type="term" value="P:tRNA wobble uridine modification"/>
    <property type="evidence" value="ECO:0007669"/>
    <property type="project" value="InterPro"/>
</dbReference>
<dbReference type="EMBL" id="SWKU01000023">
    <property type="protein sequence ID" value="KAF2997397.1"/>
    <property type="molecule type" value="Genomic_DNA"/>
</dbReference>
<feature type="compositionally biased region" description="Pro residues" evidence="3">
    <location>
        <begin position="116"/>
        <end position="128"/>
    </location>
</feature>
<evidence type="ECO:0008006" key="6">
    <source>
        <dbReference type="Google" id="ProtNLM"/>
    </source>
</evidence>
<sequence>MNASSRIPPLLQPYTKLPRNESLLLLTSTLGASANWLLIRFLCDALNSSTSDGGADEAHNVVLASWMRDYDFWRQEARKGAGLDLERLKREKRFAFVDGLSGLVMGEQPQVQPQSQPVPPRPQQPQTPAPGIEQRPGPTLPVRGPPGRIVPSRGPPAPAQPARPAPPSTTTSTPTPAPAPSTAPGHFTLTSLSPAHLETVISSAVSSLTTTSSSPRKTLLILDTPDLALALSSSPPSAFTRLLLQLHTLPSVSHVLTHLHADTALVSESAPAQPLEIAQYNFVAKVAHMSARILGTRVLDTGVARDVSGVLRVTEQRLGWADLGLQDEGEGRGEDEEKGKGREFLYRVKGDGSVKVFERGAGGDA</sequence>
<dbReference type="PANTHER" id="PTHR16184:SF6">
    <property type="entry name" value="ELONGATOR COMPLEX PROTEIN 6"/>
    <property type="match status" value="1"/>
</dbReference>
<comment type="caution">
    <text evidence="4">The sequence shown here is derived from an EMBL/GenBank/DDBJ whole genome shotgun (WGS) entry which is preliminary data.</text>
</comment>